<dbReference type="InterPro" id="IPR036852">
    <property type="entry name" value="Peptidase_S8/S53_dom_sf"/>
</dbReference>
<dbReference type="RefSeq" id="WP_264601018.1">
    <property type="nucleotide sequence ID" value="NZ_JAOQNS010000004.1"/>
</dbReference>
<accession>A0ABT3HAD9</accession>
<dbReference type="EMBL" id="JAOQNS010000004">
    <property type="protein sequence ID" value="MCW2307361.1"/>
    <property type="molecule type" value="Genomic_DNA"/>
</dbReference>
<organism evidence="2 3">
    <name type="scientific">Rhodobium gokarnense</name>
    <dbReference type="NCBI Taxonomy" id="364296"/>
    <lineage>
        <taxon>Bacteria</taxon>
        <taxon>Pseudomonadati</taxon>
        <taxon>Pseudomonadota</taxon>
        <taxon>Alphaproteobacteria</taxon>
        <taxon>Hyphomicrobiales</taxon>
        <taxon>Rhodobiaceae</taxon>
        <taxon>Rhodobium</taxon>
    </lineage>
</organism>
<keyword evidence="3" id="KW-1185">Reference proteome</keyword>
<reference evidence="3" key="1">
    <citation type="submission" date="2023-07" db="EMBL/GenBank/DDBJ databases">
        <title>Genome sequencing of Purple Non-Sulfur Bacteria from various extreme environments.</title>
        <authorList>
            <person name="Mayer M."/>
        </authorList>
    </citation>
    <scope>NUCLEOTIDE SEQUENCE [LARGE SCALE GENOMIC DNA]</scope>
    <source>
        <strain evidence="3">DSM 17935</strain>
    </source>
</reference>
<dbReference type="Pfam" id="PF00082">
    <property type="entry name" value="Peptidase_S8"/>
    <property type="match status" value="1"/>
</dbReference>
<dbReference type="InterPro" id="IPR000209">
    <property type="entry name" value="Peptidase_S8/S53_dom"/>
</dbReference>
<dbReference type="Gene3D" id="3.40.50.200">
    <property type="entry name" value="Peptidase S8/S53 domain"/>
    <property type="match status" value="1"/>
</dbReference>
<evidence type="ECO:0000259" key="1">
    <source>
        <dbReference type="Pfam" id="PF00082"/>
    </source>
</evidence>
<evidence type="ECO:0000313" key="2">
    <source>
        <dbReference type="EMBL" id="MCW2307361.1"/>
    </source>
</evidence>
<protein>
    <recommendedName>
        <fullName evidence="1">Peptidase S8/S53 domain-containing protein</fullName>
    </recommendedName>
</protein>
<proteinExistence type="predicted"/>
<comment type="caution">
    <text evidence="2">The sequence shown here is derived from an EMBL/GenBank/DDBJ whole genome shotgun (WGS) entry which is preliminary data.</text>
</comment>
<sequence>MEVLGEMDLEALATIPDGFQPAGDETTLARTLYATMPTLESFRTLLSCWNDYKNNIDPPRGFTGWRAVFDLLLDVHPWGPKDRLDQAAINEIAEHLPLNDDEAVNLEIEIFPTSNQDKRNEWRRSVRSWIRAANGEILDQSTIAEDGFIYEALLVNLPAGEVRALIGQPDQPGSLAQLEGIQFIQAQTIAQSIPSPDDTIEEAEKVDFAAFSPDAPQRAVLLDGTPVAQHPALTDGVSIEDLNDLVGQTIVSDRKHATAMASLILRGDLRGDGAPLQDSSLLAVPVLIDTNGSTESPPNRLFVDIIHSTLYQLFAGDEPLAPDAFVVNFSIGIRNHGYANRISSLARLIDWWANAHGVLFVISAGNNESPIEILNTGYSAFEALNTEDKRKKILEALHQQRHIRTLLSPAEALNPISVGALSQDVIDHQPPHDASIFSLHMNEEAVPQISSCLGLGHVKAIKPDILSIGGKQEVRLQPSGNDVRIRPSTALKRSGLVVAAANATGGVVNSHGTSDAAALTTRSLLLAAEALTTEGGPYEGQELPRRQLALMTKALAIHAARWPTEADEIKNIALQEYGAHGHKRAKDDISRFYGHGILDVDLMTSSPETGATAVGYGHLRKDQALVFKLPKPPSMSGQKMPRTMRVTVAWFSPMNPSRAQYRLAALEPICTENHHSDTDNQWGFSMKSASDCPDINAQKKGTVFSRRLTNAVQKVPSFGDEESIPICIQCRDAASGGLSPDEEIEFAVVVSLQAEIETQFDILDEIQQAIQTSVVVGQ</sequence>
<feature type="domain" description="Peptidase S8/S53" evidence="1">
    <location>
        <begin position="248"/>
        <end position="596"/>
    </location>
</feature>
<gene>
    <name evidence="2" type="ORF">M2319_001692</name>
</gene>
<dbReference type="SUPFAM" id="SSF52743">
    <property type="entry name" value="Subtilisin-like"/>
    <property type="match status" value="1"/>
</dbReference>
<dbReference type="Proteomes" id="UP001209755">
    <property type="component" value="Unassembled WGS sequence"/>
</dbReference>
<evidence type="ECO:0000313" key="3">
    <source>
        <dbReference type="Proteomes" id="UP001209755"/>
    </source>
</evidence>
<name>A0ABT3HAD9_9HYPH</name>